<proteinExistence type="predicted"/>
<name>A0ACB8AZ83_9AGAM</name>
<accession>A0ACB8AZ83</accession>
<gene>
    <name evidence="1" type="ORF">BV22DRAFT_899049</name>
</gene>
<comment type="caution">
    <text evidence="1">The sequence shown here is derived from an EMBL/GenBank/DDBJ whole genome shotgun (WGS) entry which is preliminary data.</text>
</comment>
<dbReference type="Proteomes" id="UP000790709">
    <property type="component" value="Unassembled WGS sequence"/>
</dbReference>
<sequence length="220" mass="24839">MSAAAALTARLFRFAACHWRGLPHKEAAVHVLGPPVRLRFRVGCPTPASLPNDSWHQLLVKKRRDYGSCAPSVTWFCSVADHFWRVVFTSEEYENGGRENARRQRQIHPEVISAESLQRRREVAETAENDSHDVEGQQTRCNGKPSGTGRCGSTLRYSLFYPQTVISSIPAALQTRSLHKSHHWRRIPVRCPVALCFVTMLPTRFSTLDKVIVPVHTSSQ</sequence>
<reference evidence="1" key="1">
    <citation type="journal article" date="2021" name="New Phytol.">
        <title>Evolutionary innovations through gain and loss of genes in the ectomycorrhizal Boletales.</title>
        <authorList>
            <person name="Wu G."/>
            <person name="Miyauchi S."/>
            <person name="Morin E."/>
            <person name="Kuo A."/>
            <person name="Drula E."/>
            <person name="Varga T."/>
            <person name="Kohler A."/>
            <person name="Feng B."/>
            <person name="Cao Y."/>
            <person name="Lipzen A."/>
            <person name="Daum C."/>
            <person name="Hundley H."/>
            <person name="Pangilinan J."/>
            <person name="Johnson J."/>
            <person name="Barry K."/>
            <person name="LaButti K."/>
            <person name="Ng V."/>
            <person name="Ahrendt S."/>
            <person name="Min B."/>
            <person name="Choi I.G."/>
            <person name="Park H."/>
            <person name="Plett J.M."/>
            <person name="Magnuson J."/>
            <person name="Spatafora J.W."/>
            <person name="Nagy L.G."/>
            <person name="Henrissat B."/>
            <person name="Grigoriev I.V."/>
            <person name="Yang Z.L."/>
            <person name="Xu J."/>
            <person name="Martin F.M."/>
        </authorList>
    </citation>
    <scope>NUCLEOTIDE SEQUENCE</scope>
    <source>
        <strain evidence="1">KUC20120723A-06</strain>
    </source>
</reference>
<dbReference type="EMBL" id="MU266742">
    <property type="protein sequence ID" value="KAH7918727.1"/>
    <property type="molecule type" value="Genomic_DNA"/>
</dbReference>
<evidence type="ECO:0000313" key="2">
    <source>
        <dbReference type="Proteomes" id="UP000790709"/>
    </source>
</evidence>
<organism evidence="1 2">
    <name type="scientific">Leucogyrophana mollusca</name>
    <dbReference type="NCBI Taxonomy" id="85980"/>
    <lineage>
        <taxon>Eukaryota</taxon>
        <taxon>Fungi</taxon>
        <taxon>Dikarya</taxon>
        <taxon>Basidiomycota</taxon>
        <taxon>Agaricomycotina</taxon>
        <taxon>Agaricomycetes</taxon>
        <taxon>Agaricomycetidae</taxon>
        <taxon>Boletales</taxon>
        <taxon>Boletales incertae sedis</taxon>
        <taxon>Leucogyrophana</taxon>
    </lineage>
</organism>
<evidence type="ECO:0000313" key="1">
    <source>
        <dbReference type="EMBL" id="KAH7918727.1"/>
    </source>
</evidence>
<protein>
    <submittedName>
        <fullName evidence="1">Uncharacterized protein</fullName>
    </submittedName>
</protein>
<keyword evidence="2" id="KW-1185">Reference proteome</keyword>